<dbReference type="AlphaFoldDB" id="A0A4W6EIL7"/>
<reference evidence="2" key="2">
    <citation type="submission" date="2025-08" db="UniProtKB">
        <authorList>
            <consortium name="Ensembl"/>
        </authorList>
    </citation>
    <scope>IDENTIFICATION</scope>
</reference>
<sequence length="49" mass="5621">MGKTGGRGDFEWVYTDQPHTSRRKEILVFLMLPPLNVDSDFEAALFTFS</sequence>
<organism evidence="2 3">
    <name type="scientific">Lates calcarifer</name>
    <name type="common">Barramundi</name>
    <name type="synonym">Holocentrus calcarifer</name>
    <dbReference type="NCBI Taxonomy" id="8187"/>
    <lineage>
        <taxon>Eukaryota</taxon>
        <taxon>Metazoa</taxon>
        <taxon>Chordata</taxon>
        <taxon>Craniata</taxon>
        <taxon>Vertebrata</taxon>
        <taxon>Euteleostomi</taxon>
        <taxon>Actinopterygii</taxon>
        <taxon>Neopterygii</taxon>
        <taxon>Teleostei</taxon>
        <taxon>Neoteleostei</taxon>
        <taxon>Acanthomorphata</taxon>
        <taxon>Carangaria</taxon>
        <taxon>Carangaria incertae sedis</taxon>
        <taxon>Centropomidae</taxon>
        <taxon>Lates</taxon>
    </lineage>
</organism>
<dbReference type="SMART" id="SM01269">
    <property type="entry name" value="Lipid_DES"/>
    <property type="match status" value="1"/>
</dbReference>
<protein>
    <recommendedName>
        <fullName evidence="1">Sphingolipid delta4-desaturase N-terminal domain-containing protein</fullName>
    </recommendedName>
</protein>
<evidence type="ECO:0000259" key="1">
    <source>
        <dbReference type="SMART" id="SM01269"/>
    </source>
</evidence>
<evidence type="ECO:0000313" key="2">
    <source>
        <dbReference type="Ensembl" id="ENSLCAP00010037174.1"/>
    </source>
</evidence>
<reference evidence="3" key="1">
    <citation type="submission" date="2015-09" db="EMBL/GenBank/DDBJ databases">
        <authorList>
            <person name="Sai Rama Sridatta P."/>
        </authorList>
    </citation>
    <scope>NUCLEOTIDE SEQUENCE [LARGE SCALE GENOMIC DNA]</scope>
</reference>
<dbReference type="Ensembl" id="ENSLCAT00010038048.1">
    <property type="protein sequence ID" value="ENSLCAP00010037174.1"/>
    <property type="gene ID" value="ENSLCAG00010017395.1"/>
</dbReference>
<dbReference type="InterPro" id="IPR013866">
    <property type="entry name" value="Sphingolipid_d4-desaturase_N"/>
</dbReference>
<dbReference type="InParanoid" id="A0A4W6EIL7"/>
<dbReference type="Pfam" id="PF08557">
    <property type="entry name" value="Lipid_DES"/>
    <property type="match status" value="1"/>
</dbReference>
<dbReference type="STRING" id="8187.ENSLCAP00010037174"/>
<keyword evidence="3" id="KW-1185">Reference proteome</keyword>
<dbReference type="GeneTree" id="ENSGT00940000173611"/>
<proteinExistence type="predicted"/>
<dbReference type="Proteomes" id="UP000314980">
    <property type="component" value="Unassembled WGS sequence"/>
</dbReference>
<evidence type="ECO:0000313" key="3">
    <source>
        <dbReference type="Proteomes" id="UP000314980"/>
    </source>
</evidence>
<accession>A0A4W6EIL7</accession>
<name>A0A4W6EIL7_LATCA</name>
<reference evidence="2" key="3">
    <citation type="submission" date="2025-09" db="UniProtKB">
        <authorList>
            <consortium name="Ensembl"/>
        </authorList>
    </citation>
    <scope>IDENTIFICATION</scope>
</reference>
<feature type="domain" description="Sphingolipid delta4-desaturase N-terminal" evidence="1">
    <location>
        <begin position="5"/>
        <end position="37"/>
    </location>
</feature>